<evidence type="ECO:0000313" key="3">
    <source>
        <dbReference type="EMBL" id="KXS13004.1"/>
    </source>
</evidence>
<feature type="chain" id="PRO_5007295990" evidence="2">
    <location>
        <begin position="24"/>
        <end position="87"/>
    </location>
</feature>
<dbReference type="Proteomes" id="UP000070544">
    <property type="component" value="Unassembled WGS sequence"/>
</dbReference>
<organism evidence="3 4">
    <name type="scientific">Gonapodya prolifera (strain JEL478)</name>
    <name type="common">Monoblepharis prolifera</name>
    <dbReference type="NCBI Taxonomy" id="1344416"/>
    <lineage>
        <taxon>Eukaryota</taxon>
        <taxon>Fungi</taxon>
        <taxon>Fungi incertae sedis</taxon>
        <taxon>Chytridiomycota</taxon>
        <taxon>Chytridiomycota incertae sedis</taxon>
        <taxon>Monoblepharidomycetes</taxon>
        <taxon>Monoblepharidales</taxon>
        <taxon>Gonapodyaceae</taxon>
        <taxon>Gonapodya</taxon>
    </lineage>
</organism>
<protein>
    <submittedName>
        <fullName evidence="3">Uncharacterized protein</fullName>
    </submittedName>
</protein>
<proteinExistence type="predicted"/>
<feature type="compositionally biased region" description="Polar residues" evidence="1">
    <location>
        <begin position="26"/>
        <end position="45"/>
    </location>
</feature>
<evidence type="ECO:0000313" key="4">
    <source>
        <dbReference type="Proteomes" id="UP000070544"/>
    </source>
</evidence>
<name>A0A139A8H3_GONPJ</name>
<keyword evidence="4" id="KW-1185">Reference proteome</keyword>
<feature type="signal peptide" evidence="2">
    <location>
        <begin position="1"/>
        <end position="23"/>
    </location>
</feature>
<gene>
    <name evidence="3" type="ORF">M427DRAFT_388337</name>
</gene>
<keyword evidence="2" id="KW-0732">Signal</keyword>
<sequence>MEPSRGMLSLLVLYSILLAQALAQSTTSPTGTDAAQPSGVGTSQRPAPAFTYKPIGRGGSMTANPVLPPAGGKVVVGATCELSLQRR</sequence>
<evidence type="ECO:0000256" key="2">
    <source>
        <dbReference type="SAM" id="SignalP"/>
    </source>
</evidence>
<dbReference type="AlphaFoldDB" id="A0A139A8H3"/>
<feature type="region of interest" description="Disordered" evidence="1">
    <location>
        <begin position="26"/>
        <end position="69"/>
    </location>
</feature>
<accession>A0A139A8H3</accession>
<reference evidence="3 4" key="1">
    <citation type="journal article" date="2015" name="Genome Biol. Evol.">
        <title>Phylogenomic analyses indicate that early fungi evolved digesting cell walls of algal ancestors of land plants.</title>
        <authorList>
            <person name="Chang Y."/>
            <person name="Wang S."/>
            <person name="Sekimoto S."/>
            <person name="Aerts A.L."/>
            <person name="Choi C."/>
            <person name="Clum A."/>
            <person name="LaButti K.M."/>
            <person name="Lindquist E.A."/>
            <person name="Yee Ngan C."/>
            <person name="Ohm R.A."/>
            <person name="Salamov A.A."/>
            <person name="Grigoriev I.V."/>
            <person name="Spatafora J.W."/>
            <person name="Berbee M.L."/>
        </authorList>
    </citation>
    <scope>NUCLEOTIDE SEQUENCE [LARGE SCALE GENOMIC DNA]</scope>
    <source>
        <strain evidence="3 4">JEL478</strain>
    </source>
</reference>
<dbReference type="EMBL" id="KQ965783">
    <property type="protein sequence ID" value="KXS13004.1"/>
    <property type="molecule type" value="Genomic_DNA"/>
</dbReference>
<evidence type="ECO:0000256" key="1">
    <source>
        <dbReference type="SAM" id="MobiDB-lite"/>
    </source>
</evidence>